<gene>
    <name evidence="1" type="ORF">GCM10010842_40470</name>
</gene>
<accession>A0ABQ2JLF9</accession>
<proteinExistence type="predicted"/>
<evidence type="ECO:0000313" key="2">
    <source>
        <dbReference type="Proteomes" id="UP000645517"/>
    </source>
</evidence>
<organism evidence="1 2">
    <name type="scientific">Deinococcus daejeonensis</name>
    <dbReference type="NCBI Taxonomy" id="1007098"/>
    <lineage>
        <taxon>Bacteria</taxon>
        <taxon>Thermotogati</taxon>
        <taxon>Deinococcota</taxon>
        <taxon>Deinococci</taxon>
        <taxon>Deinococcales</taxon>
        <taxon>Deinococcaceae</taxon>
        <taxon>Deinococcus</taxon>
    </lineage>
</organism>
<protein>
    <submittedName>
        <fullName evidence="1">Uncharacterized protein</fullName>
    </submittedName>
</protein>
<evidence type="ECO:0000313" key="1">
    <source>
        <dbReference type="EMBL" id="GGN48247.1"/>
    </source>
</evidence>
<dbReference type="EMBL" id="BMOR01000058">
    <property type="protein sequence ID" value="GGN48247.1"/>
    <property type="molecule type" value="Genomic_DNA"/>
</dbReference>
<dbReference type="Proteomes" id="UP000645517">
    <property type="component" value="Unassembled WGS sequence"/>
</dbReference>
<comment type="caution">
    <text evidence="1">The sequence shown here is derived from an EMBL/GenBank/DDBJ whole genome shotgun (WGS) entry which is preliminary data.</text>
</comment>
<sequence>MLRKKFNGKVVISSARIPQLHFKILHTISLFDHLYFLFIKYSN</sequence>
<name>A0ABQ2JLF9_9DEIO</name>
<reference evidence="2" key="1">
    <citation type="journal article" date="2019" name="Int. J. Syst. Evol. Microbiol.">
        <title>The Global Catalogue of Microorganisms (GCM) 10K type strain sequencing project: providing services to taxonomists for standard genome sequencing and annotation.</title>
        <authorList>
            <consortium name="The Broad Institute Genomics Platform"/>
            <consortium name="The Broad Institute Genome Sequencing Center for Infectious Disease"/>
            <person name="Wu L."/>
            <person name="Ma J."/>
        </authorList>
    </citation>
    <scope>NUCLEOTIDE SEQUENCE [LARGE SCALE GENOMIC DNA]</scope>
    <source>
        <strain evidence="2">JCM 16918</strain>
    </source>
</reference>
<keyword evidence="2" id="KW-1185">Reference proteome</keyword>